<evidence type="ECO:0000256" key="8">
    <source>
        <dbReference type="SAM" id="MobiDB-lite"/>
    </source>
</evidence>
<feature type="region of interest" description="Disordered" evidence="8">
    <location>
        <begin position="1290"/>
        <end position="1366"/>
    </location>
</feature>
<feature type="transmembrane region" description="Helical" evidence="9">
    <location>
        <begin position="406"/>
        <end position="427"/>
    </location>
</feature>
<evidence type="ECO:0000256" key="1">
    <source>
        <dbReference type="ARBA" id="ARBA00004141"/>
    </source>
</evidence>
<dbReference type="PROSITE" id="PS50893">
    <property type="entry name" value="ABC_TRANSPORTER_2"/>
    <property type="match status" value="1"/>
</dbReference>
<dbReference type="PANTHER" id="PTHR48041:SF2">
    <property type="entry name" value="ATP-DEPENDENT PERMEASE-RELATED"/>
    <property type="match status" value="1"/>
</dbReference>
<evidence type="ECO:0000256" key="4">
    <source>
        <dbReference type="ARBA" id="ARBA00022741"/>
    </source>
</evidence>
<feature type="compositionally biased region" description="Low complexity" evidence="8">
    <location>
        <begin position="226"/>
        <end position="244"/>
    </location>
</feature>
<comment type="subcellular location">
    <subcellularLocation>
        <location evidence="1">Membrane</location>
        <topology evidence="1">Multi-pass membrane protein</topology>
    </subcellularLocation>
</comment>
<feature type="transmembrane region" description="Helical" evidence="9">
    <location>
        <begin position="1058"/>
        <end position="1086"/>
    </location>
</feature>
<dbReference type="InterPro" id="IPR050352">
    <property type="entry name" value="ABCG_transporters"/>
</dbReference>
<accession>A0A2P6VF87</accession>
<feature type="transmembrane region" description="Helical" evidence="9">
    <location>
        <begin position="1025"/>
        <end position="1046"/>
    </location>
</feature>
<evidence type="ECO:0000259" key="10">
    <source>
        <dbReference type="PROSITE" id="PS50893"/>
    </source>
</evidence>
<dbReference type="PANTHER" id="PTHR48041">
    <property type="entry name" value="ABC TRANSPORTER G FAMILY MEMBER 28"/>
    <property type="match status" value="1"/>
</dbReference>
<keyword evidence="5 11" id="KW-0067">ATP-binding</keyword>
<dbReference type="GO" id="GO:0005524">
    <property type="term" value="F:ATP binding"/>
    <property type="evidence" value="ECO:0007669"/>
    <property type="project" value="UniProtKB-KW"/>
</dbReference>
<feature type="compositionally biased region" description="Pro residues" evidence="8">
    <location>
        <begin position="103"/>
        <end position="120"/>
    </location>
</feature>
<gene>
    <name evidence="11" type="ORF">C2E20_3873</name>
</gene>
<feature type="transmembrane region" description="Helical" evidence="9">
    <location>
        <begin position="983"/>
        <end position="1004"/>
    </location>
</feature>
<dbReference type="STRING" id="554055.A0A2P6VF87"/>
<sequence>MPRRLHGAELRAVQCAATGCTFSPGSSDLQCTSTTCTCPGDATCGNSTTVLGLVGSVTGAASLSCNATGGCAVKLNGNPLISNIDATCEAAECLPAGAEVPATAPPAPGTAPSPSPPPDAPTGGEQTPSGVCPEDWEGHGCALCTTDYACTAVDAGTTGSAGNLAATCSRSYALASNSMLKSWSCDLTAESGFRNTIQGALVQCRTGLEPGKQLINSPLVPPPASEPAASEPAAPSPDALSPAPAATPPAAGPLADAIGDIVEASGRRRRLLAQLEREGEPLCQVSFTAVLGEQRAAVECQATDCVFAPGSSEVSCKQTACSCPASPDCGAASNPGSIDVGSLISAVKDVAIKCDDRGACTLSLGGLGVAPLGATCQAAECLVPVDRELTAVDPVQTDTQINTNPVIAAVPLMVLTLIAVVMGGYTWSQRSMWGYRISGADVAQLEALAAKPAALSHHLRELVFENLTVSVPLRPREAAKKGEALRRRALRRCVSNATAESLADMHSNGLARLLAVAKHKLKLPGGGDVEQNEPGSPIGGAEDCAAADFVVGLHQSPAAPDRWHILSGCSGTLRAGEVVGVLGPSGCGKTTYLAVLAGSLADLGSSAVVTGGVEVDGHRRRKSQVAYVPQSDVLIPSLTVQECLRYSALLRLPQDTSPLDLQVRVERVLDELGLRHIADAQVGGSGGIRGVSGGERRRVTIGMELVTDPSILVLDEPTSGLDSYTADSLTQTLKRVAAAGRVVVASLHQPSRDVFLSLDQVMLMGHGRVLYMGEPAKAEGWFERHGVPCPASTTIAEHMLRIAQDAPSIRLLLQSAEAEAAAGLAPQPGSPRPARAAAGHASPLGCSSGSTSDDTECGGEGEGTSLGGSGGDDAASLAIAKSPFADSPVSVDGLPPANAGKQGSAAAPLPAAGSHAAGGKHSRRRAGYGRQLSVMFWRTFTDIARNPALLLLHCVVGLAMGLLTGVVFFNLDTTNDGVQNRLGGTFFALAFLGFTSLTTVDLLITERQVVTREVRGGYYSPSAYLLSKLTLDAILLRVLPALLYFFPFYYMAGFKTGAAYAAVYCFTLVTFSCVVGAMSMSVTVASNTAGQASFAMNFLLLFSLVFTGFLVKVSTIPTWIQWVHYLSVFYYAFEAMVTSEINGMVFDFRATGSAKIPNVMGEVFLQTLGFDPEGTTRDIGVLVGLYFALVLVALALFYLRLPRGGGGAREGGRAAAVRRALSTGAAAVRRSASNCLQVRRVATTSSAREAEAPLASGQAPLAAGAAAVTVAGAQAAGADAPLRKRWWSNPVAEAPPGEAPHVAAPQQGAPPPSPLASGSARLAAASLPAPPADLQQQQHREQEGFKAGFKAALADARRSAHPPQQG</sequence>
<dbReference type="GO" id="GO:0016020">
    <property type="term" value="C:membrane"/>
    <property type="evidence" value="ECO:0007669"/>
    <property type="project" value="UniProtKB-SubCell"/>
</dbReference>
<keyword evidence="7 9" id="KW-0472">Membrane</keyword>
<dbReference type="SMART" id="SM00382">
    <property type="entry name" value="AAA"/>
    <property type="match status" value="1"/>
</dbReference>
<keyword evidence="3 9" id="KW-0812">Transmembrane</keyword>
<feature type="region of interest" description="Disordered" evidence="8">
    <location>
        <begin position="890"/>
        <end position="924"/>
    </location>
</feature>
<dbReference type="GO" id="GO:0016887">
    <property type="term" value="F:ATP hydrolysis activity"/>
    <property type="evidence" value="ECO:0007669"/>
    <property type="project" value="InterPro"/>
</dbReference>
<dbReference type="EMBL" id="LHPF02000009">
    <property type="protein sequence ID" value="PSC72737.1"/>
    <property type="molecule type" value="Genomic_DNA"/>
</dbReference>
<keyword evidence="2" id="KW-0813">Transport</keyword>
<dbReference type="Pfam" id="PF00005">
    <property type="entry name" value="ABC_tran"/>
    <property type="match status" value="1"/>
</dbReference>
<evidence type="ECO:0000313" key="11">
    <source>
        <dbReference type="EMBL" id="PSC72737.1"/>
    </source>
</evidence>
<keyword evidence="6 9" id="KW-1133">Transmembrane helix</keyword>
<keyword evidence="12" id="KW-1185">Reference proteome</keyword>
<reference evidence="11 12" key="1">
    <citation type="journal article" date="2018" name="Plant J.">
        <title>Genome sequences of Chlorella sorokiniana UTEX 1602 and Micractinium conductrix SAG 241.80: implications to maltose excretion by a green alga.</title>
        <authorList>
            <person name="Arriola M.B."/>
            <person name="Velmurugan N."/>
            <person name="Zhang Y."/>
            <person name="Plunkett M.H."/>
            <person name="Hondzo H."/>
            <person name="Barney B.M."/>
        </authorList>
    </citation>
    <scope>NUCLEOTIDE SEQUENCE [LARGE SCALE GENOMIC DNA]</scope>
    <source>
        <strain evidence="11 12">SAG 241.80</strain>
    </source>
</reference>
<feature type="compositionally biased region" description="Low complexity" evidence="8">
    <location>
        <begin position="1315"/>
        <end position="1337"/>
    </location>
</feature>
<feature type="region of interest" description="Disordered" evidence="8">
    <location>
        <begin position="213"/>
        <end position="254"/>
    </location>
</feature>
<dbReference type="InterPro" id="IPR013525">
    <property type="entry name" value="ABC2_TM"/>
</dbReference>
<dbReference type="InterPro" id="IPR003593">
    <property type="entry name" value="AAA+_ATPase"/>
</dbReference>
<dbReference type="InterPro" id="IPR003439">
    <property type="entry name" value="ABC_transporter-like_ATP-bd"/>
</dbReference>
<dbReference type="Pfam" id="PF01061">
    <property type="entry name" value="ABC2_membrane"/>
    <property type="match status" value="1"/>
</dbReference>
<evidence type="ECO:0000256" key="7">
    <source>
        <dbReference type="ARBA" id="ARBA00023136"/>
    </source>
</evidence>
<feature type="region of interest" description="Disordered" evidence="8">
    <location>
        <begin position="99"/>
        <end position="131"/>
    </location>
</feature>
<dbReference type="InterPro" id="IPR027417">
    <property type="entry name" value="P-loop_NTPase"/>
</dbReference>
<organism evidence="11 12">
    <name type="scientific">Micractinium conductrix</name>
    <dbReference type="NCBI Taxonomy" id="554055"/>
    <lineage>
        <taxon>Eukaryota</taxon>
        <taxon>Viridiplantae</taxon>
        <taxon>Chlorophyta</taxon>
        <taxon>core chlorophytes</taxon>
        <taxon>Trebouxiophyceae</taxon>
        <taxon>Chlorellales</taxon>
        <taxon>Chlorellaceae</taxon>
        <taxon>Chlorella clade</taxon>
        <taxon>Micractinium</taxon>
    </lineage>
</organism>
<evidence type="ECO:0000256" key="5">
    <source>
        <dbReference type="ARBA" id="ARBA00022840"/>
    </source>
</evidence>
<feature type="compositionally biased region" description="Low complexity" evidence="8">
    <location>
        <begin position="903"/>
        <end position="917"/>
    </location>
</feature>
<feature type="compositionally biased region" description="Low complexity" evidence="8">
    <location>
        <begin position="822"/>
        <end position="843"/>
    </location>
</feature>
<feature type="transmembrane region" description="Helical" evidence="9">
    <location>
        <begin position="948"/>
        <end position="971"/>
    </location>
</feature>
<evidence type="ECO:0000313" key="12">
    <source>
        <dbReference type="Proteomes" id="UP000239649"/>
    </source>
</evidence>
<feature type="region of interest" description="Disordered" evidence="8">
    <location>
        <begin position="822"/>
        <end position="872"/>
    </location>
</feature>
<proteinExistence type="predicted"/>
<dbReference type="Gene3D" id="3.40.50.300">
    <property type="entry name" value="P-loop containing nucleotide triphosphate hydrolases"/>
    <property type="match status" value="1"/>
</dbReference>
<feature type="compositionally biased region" description="Gly residues" evidence="8">
    <location>
        <begin position="860"/>
        <end position="871"/>
    </location>
</feature>
<dbReference type="SUPFAM" id="SSF52540">
    <property type="entry name" value="P-loop containing nucleoside triphosphate hydrolases"/>
    <property type="match status" value="1"/>
</dbReference>
<evidence type="ECO:0000256" key="6">
    <source>
        <dbReference type="ARBA" id="ARBA00022989"/>
    </source>
</evidence>
<dbReference type="Proteomes" id="UP000239649">
    <property type="component" value="Unassembled WGS sequence"/>
</dbReference>
<feature type="domain" description="ABC transporter" evidence="10">
    <location>
        <begin position="551"/>
        <end position="791"/>
    </location>
</feature>
<name>A0A2P6VF87_9CHLO</name>
<comment type="caution">
    <text evidence="11">The sequence shown here is derived from an EMBL/GenBank/DDBJ whole genome shotgun (WGS) entry which is preliminary data.</text>
</comment>
<protein>
    <submittedName>
        <fullName evidence="11">ATP-binding cassette sub-family G member 2</fullName>
    </submittedName>
</protein>
<evidence type="ECO:0000256" key="2">
    <source>
        <dbReference type="ARBA" id="ARBA00022448"/>
    </source>
</evidence>
<dbReference type="GO" id="GO:0140359">
    <property type="term" value="F:ABC-type transporter activity"/>
    <property type="evidence" value="ECO:0007669"/>
    <property type="project" value="InterPro"/>
</dbReference>
<dbReference type="OrthoDB" id="66620at2759"/>
<feature type="transmembrane region" description="Helical" evidence="9">
    <location>
        <begin position="1179"/>
        <end position="1199"/>
    </location>
</feature>
<evidence type="ECO:0000256" key="9">
    <source>
        <dbReference type="SAM" id="Phobius"/>
    </source>
</evidence>
<evidence type="ECO:0000256" key="3">
    <source>
        <dbReference type="ARBA" id="ARBA00022692"/>
    </source>
</evidence>
<dbReference type="InterPro" id="IPR017871">
    <property type="entry name" value="ABC_transporter-like_CS"/>
</dbReference>
<dbReference type="PROSITE" id="PS00211">
    <property type="entry name" value="ABC_TRANSPORTER_1"/>
    <property type="match status" value="1"/>
</dbReference>
<keyword evidence="4" id="KW-0547">Nucleotide-binding</keyword>
<feature type="transmembrane region" description="Helical" evidence="9">
    <location>
        <begin position="1098"/>
        <end position="1120"/>
    </location>
</feature>